<proteinExistence type="predicted"/>
<evidence type="ECO:0000313" key="3">
    <source>
        <dbReference type="Proteomes" id="UP000544331"/>
    </source>
</evidence>
<keyword evidence="3" id="KW-1185">Reference proteome</keyword>
<dbReference type="EMBL" id="JAAOAN010000918">
    <property type="protein sequence ID" value="KAF5698338.1"/>
    <property type="molecule type" value="Genomic_DNA"/>
</dbReference>
<protein>
    <submittedName>
        <fullName evidence="2">Uncharacterized protein</fullName>
    </submittedName>
</protein>
<dbReference type="Proteomes" id="UP000544331">
    <property type="component" value="Unassembled WGS sequence"/>
</dbReference>
<dbReference type="AlphaFoldDB" id="A0A8H6CZR1"/>
<comment type="caution">
    <text evidence="2">The sequence shown here is derived from an EMBL/GenBank/DDBJ whole genome shotgun (WGS) entry which is preliminary data.</text>
</comment>
<name>A0A8H6CZR1_9HYPO</name>
<feature type="compositionally biased region" description="Acidic residues" evidence="1">
    <location>
        <begin position="618"/>
        <end position="635"/>
    </location>
</feature>
<gene>
    <name evidence="2" type="ORF">FMUND_15122</name>
</gene>
<evidence type="ECO:0000313" key="2">
    <source>
        <dbReference type="EMBL" id="KAF5698338.1"/>
    </source>
</evidence>
<accession>A0A8H6CZR1</accession>
<feature type="region of interest" description="Disordered" evidence="1">
    <location>
        <begin position="616"/>
        <end position="635"/>
    </location>
</feature>
<sequence length="635" mass="72302">MAESFSELVEKSVVAAVGRISTLVSGAGTALSLSEWHLKPVLPTVEYLIPGLQALQRDLDVVNADYHPAGHFTVPLTGFKELDKAIKLHHIINVVESEPARSLYDPPASSYLDLIFRGIKDWSRQKTIEIFEKDCKDVAKMGLDSLREFYDMPRSGLGGSISVAGTYSVSQTTVTKPSAPDTPPAGQSLVQVHARPSIPSPLQRHPSHRLGHMPPTDPAGHYRYSPHWLSEFRDQIPNPHAPAAARYILRTREVWQRHLAAFTEFTSTAEDLNSIAQTLLLARGSYMAPQIIPPLEHLGSLLNDTVTFMFYKFRGFFDPEYKGNTVEYLHGLEAPGNRFISVDYCNLIERFIEKWVRVVEAIIWIIDMDRITYYEIGDFGKKGYITDEPEIPHSILDKVLYYIAPPSHYSPFEILLKNLELWLQDLVHDAIKILNEVERLIIHLDGFRKGTLANRPQEHPEFHDSISYLEKQKSELLLHQGVLLTYRMQLSFEAAHSTAKMVSRKLYNVRSMVEAIRESNREDEASLYQIPTVEKLGVPAQAAATVMGHLKDGLETQWRIGWLIRCVKYLIIVSIRKRAQQMENNEAGERKKKQANTEKLEEKLKEIEALKKIKEGEEYFDDEDEEGDFDMDIQA</sequence>
<reference evidence="2 3" key="1">
    <citation type="submission" date="2020-05" db="EMBL/GenBank/DDBJ databases">
        <title>Identification and distribution of gene clusters putatively required for synthesis of sphingolipid metabolism inhibitors in phylogenetically diverse species of the filamentous fungus Fusarium.</title>
        <authorList>
            <person name="Kim H.-S."/>
            <person name="Busman M."/>
            <person name="Brown D.W."/>
            <person name="Divon H."/>
            <person name="Uhlig S."/>
            <person name="Proctor R.H."/>
        </authorList>
    </citation>
    <scope>NUCLEOTIDE SEQUENCE [LARGE SCALE GENOMIC DNA]</scope>
    <source>
        <strain evidence="2 3">NRRL 66235</strain>
    </source>
</reference>
<organism evidence="2 3">
    <name type="scientific">Fusarium mundagurra</name>
    <dbReference type="NCBI Taxonomy" id="1567541"/>
    <lineage>
        <taxon>Eukaryota</taxon>
        <taxon>Fungi</taxon>
        <taxon>Dikarya</taxon>
        <taxon>Ascomycota</taxon>
        <taxon>Pezizomycotina</taxon>
        <taxon>Sordariomycetes</taxon>
        <taxon>Hypocreomycetidae</taxon>
        <taxon>Hypocreales</taxon>
        <taxon>Nectriaceae</taxon>
        <taxon>Fusarium</taxon>
        <taxon>Fusarium fujikuroi species complex</taxon>
    </lineage>
</organism>
<evidence type="ECO:0000256" key="1">
    <source>
        <dbReference type="SAM" id="MobiDB-lite"/>
    </source>
</evidence>